<dbReference type="FunCoup" id="A0A6P8H7G6">
    <property type="interactions" value="31"/>
</dbReference>
<gene>
    <name evidence="3" type="primary">LOC116289544</name>
</gene>
<dbReference type="Pfam" id="PF03762">
    <property type="entry name" value="VOMI"/>
    <property type="match status" value="1"/>
</dbReference>
<sequence length="209" mass="23544">MTMLFYALVLCLASCSVDARRRDYAGSIQPYTYTSWGSWGHEDWCPRGTYGYGFSLKVETYQGSGDDTSLNAIKLLCRKPCGGYPNSVTSRKGGWGRWSYTSHCPEYYFLHSAQARSESKQGSGDNTAANNYNFRCQNFKKRKDHYSLSGGGSGWGSWTGRRDCPYASYICGIKTQVERYQGSGDDTALNDAIFYCCYFIAEFQKSCEK</sequence>
<accession>A0A6P8H7G6</accession>
<feature type="chain" id="PRO_5027650531" evidence="1">
    <location>
        <begin position="20"/>
        <end position="209"/>
    </location>
</feature>
<dbReference type="PANTHER" id="PTHR18841">
    <property type="entry name" value="VITELLINE MEMBRANE OUTER LAYER PROTEIN I-RELATED"/>
    <property type="match status" value="1"/>
</dbReference>
<dbReference type="OrthoDB" id="6344411at2759"/>
<feature type="signal peptide" evidence="1">
    <location>
        <begin position="1"/>
        <end position="19"/>
    </location>
</feature>
<dbReference type="Gene3D" id="2.100.10.20">
    <property type="entry name" value="Vitelline membrane outer layer protein I (VOMI)"/>
    <property type="match status" value="1"/>
</dbReference>
<dbReference type="GeneID" id="116289544"/>
<protein>
    <submittedName>
        <fullName evidence="3">Vitelline membrane outer layer protein 1-like</fullName>
    </submittedName>
</protein>
<dbReference type="PANTHER" id="PTHR18841:SF0">
    <property type="entry name" value="VITELLINE MEMBRANE OUTER LAYER 1 HOMOLOG A-RELATED"/>
    <property type="match status" value="1"/>
</dbReference>
<proteinExistence type="predicted"/>
<keyword evidence="1" id="KW-0732">Signal</keyword>
<dbReference type="InterPro" id="IPR005515">
    <property type="entry name" value="VOMI"/>
</dbReference>
<dbReference type="Proteomes" id="UP000515163">
    <property type="component" value="Unplaced"/>
</dbReference>
<evidence type="ECO:0000313" key="3">
    <source>
        <dbReference type="RefSeq" id="XP_031552354.1"/>
    </source>
</evidence>
<dbReference type="SUPFAM" id="SSF51092">
    <property type="entry name" value="Vitelline membrane outer protein-I (VMO-I)"/>
    <property type="match status" value="1"/>
</dbReference>
<organism evidence="2 3">
    <name type="scientific">Actinia tenebrosa</name>
    <name type="common">Australian red waratah sea anemone</name>
    <dbReference type="NCBI Taxonomy" id="6105"/>
    <lineage>
        <taxon>Eukaryota</taxon>
        <taxon>Metazoa</taxon>
        <taxon>Cnidaria</taxon>
        <taxon>Anthozoa</taxon>
        <taxon>Hexacorallia</taxon>
        <taxon>Actiniaria</taxon>
        <taxon>Actiniidae</taxon>
        <taxon>Actinia</taxon>
    </lineage>
</organism>
<dbReference type="InterPro" id="IPR036706">
    <property type="entry name" value="VOMI_sf"/>
</dbReference>
<dbReference type="InParanoid" id="A0A6P8H7G6"/>
<dbReference type="KEGG" id="aten:116289544"/>
<evidence type="ECO:0000313" key="2">
    <source>
        <dbReference type="Proteomes" id="UP000515163"/>
    </source>
</evidence>
<reference evidence="3" key="1">
    <citation type="submission" date="2025-08" db="UniProtKB">
        <authorList>
            <consortium name="RefSeq"/>
        </authorList>
    </citation>
    <scope>IDENTIFICATION</scope>
    <source>
        <tissue evidence="3">Tentacle</tissue>
    </source>
</reference>
<dbReference type="AlphaFoldDB" id="A0A6P8H7G6"/>
<evidence type="ECO:0000256" key="1">
    <source>
        <dbReference type="SAM" id="SignalP"/>
    </source>
</evidence>
<name>A0A6P8H7G6_ACTTE</name>
<dbReference type="GO" id="GO:0005615">
    <property type="term" value="C:extracellular space"/>
    <property type="evidence" value="ECO:0007669"/>
    <property type="project" value="TreeGrafter"/>
</dbReference>
<keyword evidence="2" id="KW-1185">Reference proteome</keyword>
<dbReference type="RefSeq" id="XP_031552354.1">
    <property type="nucleotide sequence ID" value="XM_031696494.1"/>
</dbReference>